<dbReference type="STRING" id="571913.VV02_16095"/>
<organism evidence="1 2">
    <name type="scientific">Luteipulveratus mongoliensis</name>
    <dbReference type="NCBI Taxonomy" id="571913"/>
    <lineage>
        <taxon>Bacteria</taxon>
        <taxon>Bacillati</taxon>
        <taxon>Actinomycetota</taxon>
        <taxon>Actinomycetes</taxon>
        <taxon>Micrococcales</taxon>
        <taxon>Dermacoccaceae</taxon>
        <taxon>Luteipulveratus</taxon>
    </lineage>
</organism>
<sequence>MIQYEYRVLTFPRDATRTDVRQVLTEHAEYGHWELARTRLYLGGHRRVWLRRKIIRVQRTA</sequence>
<name>A0A0K1JJX5_9MICO</name>
<dbReference type="Pfam" id="PF18963">
    <property type="entry name" value="DUF5703"/>
    <property type="match status" value="1"/>
</dbReference>
<dbReference type="Proteomes" id="UP000066480">
    <property type="component" value="Chromosome"/>
</dbReference>
<evidence type="ECO:0008006" key="3">
    <source>
        <dbReference type="Google" id="ProtNLM"/>
    </source>
</evidence>
<dbReference type="KEGG" id="lmoi:VV02_16095"/>
<accession>A0A0K1JJX5</accession>
<dbReference type="RefSeq" id="WP_052593048.1">
    <property type="nucleotide sequence ID" value="NZ_CP011112.1"/>
</dbReference>
<protein>
    <recommendedName>
        <fullName evidence="3">Dihydroorotate dehydrogenase</fullName>
    </recommendedName>
</protein>
<evidence type="ECO:0000313" key="1">
    <source>
        <dbReference type="EMBL" id="AKU17029.1"/>
    </source>
</evidence>
<dbReference type="InterPro" id="IPR043758">
    <property type="entry name" value="DUF5703"/>
</dbReference>
<dbReference type="OrthoDB" id="3481802at2"/>
<evidence type="ECO:0000313" key="2">
    <source>
        <dbReference type="Proteomes" id="UP000066480"/>
    </source>
</evidence>
<dbReference type="EMBL" id="CP011112">
    <property type="protein sequence ID" value="AKU17029.1"/>
    <property type="molecule type" value="Genomic_DNA"/>
</dbReference>
<dbReference type="PATRIC" id="fig|571913.6.peg.3267"/>
<gene>
    <name evidence="1" type="ORF">VV02_16095</name>
</gene>
<proteinExistence type="predicted"/>
<keyword evidence="2" id="KW-1185">Reference proteome</keyword>
<reference evidence="1 2" key="1">
    <citation type="submission" date="2015-03" db="EMBL/GenBank/DDBJ databases">
        <title>Luteipulveratus halotolerans sp. nov., a novel actinobacterium (Dermacoccaceae) from Sarawak, Malaysia.</title>
        <authorList>
            <person name="Juboi H."/>
            <person name="Basik A."/>
            <person name="Shamsul S.S."/>
            <person name="Arnold P."/>
            <person name="Schmitt E.K."/>
            <person name="Sanglier J.-J."/>
            <person name="Yeo T."/>
        </authorList>
    </citation>
    <scope>NUCLEOTIDE SEQUENCE [LARGE SCALE GENOMIC DNA]</scope>
    <source>
        <strain evidence="1 2">MN07-A0370</strain>
    </source>
</reference>
<dbReference type="AlphaFoldDB" id="A0A0K1JJX5"/>